<organism evidence="1 2">
    <name type="scientific">Hyphococcus aureus</name>
    <dbReference type="NCBI Taxonomy" id="2666033"/>
    <lineage>
        <taxon>Bacteria</taxon>
        <taxon>Pseudomonadati</taxon>
        <taxon>Pseudomonadota</taxon>
        <taxon>Alphaproteobacteria</taxon>
        <taxon>Parvularculales</taxon>
        <taxon>Parvularculaceae</taxon>
        <taxon>Hyphococcus</taxon>
    </lineage>
</organism>
<reference evidence="1 2" key="1">
    <citation type="submission" date="2024-09" db="EMBL/GenBank/DDBJ databases">
        <authorList>
            <person name="Zhang Z.-H."/>
        </authorList>
    </citation>
    <scope>NUCLEOTIDE SEQUENCE [LARGE SCALE GENOMIC DNA]</scope>
    <source>
        <strain evidence="1 2">HHTR114</strain>
    </source>
</reference>
<evidence type="ECO:0000313" key="2">
    <source>
        <dbReference type="Proteomes" id="UP001596116"/>
    </source>
</evidence>
<sequence length="105" mass="10873">MTKAGEQDALSAAAAKAFAASFGAVIKLAPEDGAPLWVDGRKTPPAVSAKAPKGVEASCLWRGRREALTRAMASARSLESAYVAGRIAVAGDMSVMARLKLEEGR</sequence>
<name>A0ABW1KUL0_9PROT</name>
<dbReference type="Proteomes" id="UP001596116">
    <property type="component" value="Unassembled WGS sequence"/>
</dbReference>
<keyword evidence="2" id="KW-1185">Reference proteome</keyword>
<protein>
    <recommendedName>
        <fullName evidence="3">SCP2 domain-containing protein</fullName>
    </recommendedName>
</protein>
<gene>
    <name evidence="1" type="ORF">ACFMB1_02315</name>
</gene>
<accession>A0ABW1KUL0</accession>
<evidence type="ECO:0008006" key="3">
    <source>
        <dbReference type="Google" id="ProtNLM"/>
    </source>
</evidence>
<evidence type="ECO:0000313" key="1">
    <source>
        <dbReference type="EMBL" id="MFC6034358.1"/>
    </source>
</evidence>
<proteinExistence type="predicted"/>
<dbReference type="RefSeq" id="WP_379880321.1">
    <property type="nucleotide sequence ID" value="NZ_JBHPON010000001.1"/>
</dbReference>
<dbReference type="EMBL" id="JBHPON010000001">
    <property type="protein sequence ID" value="MFC6034358.1"/>
    <property type="molecule type" value="Genomic_DNA"/>
</dbReference>
<comment type="caution">
    <text evidence="1">The sequence shown here is derived from an EMBL/GenBank/DDBJ whole genome shotgun (WGS) entry which is preliminary data.</text>
</comment>